<protein>
    <submittedName>
        <fullName evidence="1">Uncharacterized protein</fullName>
    </submittedName>
</protein>
<dbReference type="EMBL" id="ML180007">
    <property type="protein sequence ID" value="THU79593.1"/>
    <property type="molecule type" value="Genomic_DNA"/>
</dbReference>
<dbReference type="AlphaFoldDB" id="A0A4S8KUZ1"/>
<gene>
    <name evidence="1" type="ORF">K435DRAFT_875322</name>
</gene>
<name>A0A4S8KUZ1_DENBC</name>
<proteinExistence type="predicted"/>
<sequence>MCNEWAKIGQELGKKSVNWWEISGQQVGNDWATSGQLMEQLVGKKSVNWWEISGPLVGNKWAKWAVSGQEVGKKWTRSQQIGG</sequence>
<accession>A0A4S8KUZ1</accession>
<evidence type="ECO:0000313" key="2">
    <source>
        <dbReference type="Proteomes" id="UP000297245"/>
    </source>
</evidence>
<dbReference type="Proteomes" id="UP000297245">
    <property type="component" value="Unassembled WGS sequence"/>
</dbReference>
<evidence type="ECO:0000313" key="1">
    <source>
        <dbReference type="EMBL" id="THU79593.1"/>
    </source>
</evidence>
<reference evidence="1 2" key="1">
    <citation type="journal article" date="2019" name="Nat. Ecol. Evol.">
        <title>Megaphylogeny resolves global patterns of mushroom evolution.</title>
        <authorList>
            <person name="Varga T."/>
            <person name="Krizsan K."/>
            <person name="Foldi C."/>
            <person name="Dima B."/>
            <person name="Sanchez-Garcia M."/>
            <person name="Sanchez-Ramirez S."/>
            <person name="Szollosi G.J."/>
            <person name="Szarkandi J.G."/>
            <person name="Papp V."/>
            <person name="Albert L."/>
            <person name="Andreopoulos W."/>
            <person name="Angelini C."/>
            <person name="Antonin V."/>
            <person name="Barry K.W."/>
            <person name="Bougher N.L."/>
            <person name="Buchanan P."/>
            <person name="Buyck B."/>
            <person name="Bense V."/>
            <person name="Catcheside P."/>
            <person name="Chovatia M."/>
            <person name="Cooper J."/>
            <person name="Damon W."/>
            <person name="Desjardin D."/>
            <person name="Finy P."/>
            <person name="Geml J."/>
            <person name="Haridas S."/>
            <person name="Hughes K."/>
            <person name="Justo A."/>
            <person name="Karasinski D."/>
            <person name="Kautmanova I."/>
            <person name="Kiss B."/>
            <person name="Kocsube S."/>
            <person name="Kotiranta H."/>
            <person name="LaButti K.M."/>
            <person name="Lechner B.E."/>
            <person name="Liimatainen K."/>
            <person name="Lipzen A."/>
            <person name="Lukacs Z."/>
            <person name="Mihaltcheva S."/>
            <person name="Morgado L.N."/>
            <person name="Niskanen T."/>
            <person name="Noordeloos M.E."/>
            <person name="Ohm R.A."/>
            <person name="Ortiz-Santana B."/>
            <person name="Ovrebo C."/>
            <person name="Racz N."/>
            <person name="Riley R."/>
            <person name="Savchenko A."/>
            <person name="Shiryaev A."/>
            <person name="Soop K."/>
            <person name="Spirin V."/>
            <person name="Szebenyi C."/>
            <person name="Tomsovsky M."/>
            <person name="Tulloss R.E."/>
            <person name="Uehling J."/>
            <person name="Grigoriev I.V."/>
            <person name="Vagvolgyi C."/>
            <person name="Papp T."/>
            <person name="Martin F.M."/>
            <person name="Miettinen O."/>
            <person name="Hibbett D.S."/>
            <person name="Nagy L.G."/>
        </authorList>
    </citation>
    <scope>NUCLEOTIDE SEQUENCE [LARGE SCALE GENOMIC DNA]</scope>
    <source>
        <strain evidence="1 2">CBS 962.96</strain>
    </source>
</reference>
<organism evidence="1 2">
    <name type="scientific">Dendrothele bispora (strain CBS 962.96)</name>
    <dbReference type="NCBI Taxonomy" id="1314807"/>
    <lineage>
        <taxon>Eukaryota</taxon>
        <taxon>Fungi</taxon>
        <taxon>Dikarya</taxon>
        <taxon>Basidiomycota</taxon>
        <taxon>Agaricomycotina</taxon>
        <taxon>Agaricomycetes</taxon>
        <taxon>Agaricomycetidae</taxon>
        <taxon>Agaricales</taxon>
        <taxon>Agaricales incertae sedis</taxon>
        <taxon>Dendrothele</taxon>
    </lineage>
</organism>
<keyword evidence="2" id="KW-1185">Reference proteome</keyword>